<evidence type="ECO:0000256" key="4">
    <source>
        <dbReference type="SAM" id="Phobius"/>
    </source>
</evidence>
<feature type="domain" description="Extracellular matrix-binding protein ebh GA module" evidence="5">
    <location>
        <begin position="1042"/>
        <end position="1095"/>
    </location>
</feature>
<accession>A0ABY8C5R5</accession>
<dbReference type="Proteomes" id="UP001220478">
    <property type="component" value="Chromosome"/>
</dbReference>
<keyword evidence="4" id="KW-0812">Transmembrane</keyword>
<evidence type="ECO:0000256" key="3">
    <source>
        <dbReference type="SAM" id="MobiDB-lite"/>
    </source>
</evidence>
<keyword evidence="4" id="KW-0472">Membrane</keyword>
<evidence type="ECO:0000313" key="7">
    <source>
        <dbReference type="Proteomes" id="UP001220478"/>
    </source>
</evidence>
<feature type="domain" description="Extracellular matrix-binding protein ebh GA module" evidence="5">
    <location>
        <begin position="1131"/>
        <end position="1189"/>
    </location>
</feature>
<keyword evidence="2" id="KW-0175">Coiled coil</keyword>
<dbReference type="InterPro" id="IPR009063">
    <property type="entry name" value="Ig/albumin-bd_sf"/>
</dbReference>
<evidence type="ECO:0000256" key="1">
    <source>
        <dbReference type="ARBA" id="ARBA00022729"/>
    </source>
</evidence>
<dbReference type="RefSeq" id="WP_315571984.1">
    <property type="nucleotide sequence ID" value="NZ_CP118868.1"/>
</dbReference>
<name>A0ABY8C5R5_9FIRM</name>
<dbReference type="Pfam" id="PF01468">
    <property type="entry name" value="GA"/>
    <property type="match status" value="7"/>
</dbReference>
<keyword evidence="7" id="KW-1185">Reference proteome</keyword>
<feature type="compositionally biased region" description="Basic and acidic residues" evidence="3">
    <location>
        <begin position="1115"/>
        <end position="1125"/>
    </location>
</feature>
<feature type="region of interest" description="Disordered" evidence="3">
    <location>
        <begin position="1110"/>
        <end position="1131"/>
    </location>
</feature>
<feature type="region of interest" description="Disordered" evidence="3">
    <location>
        <begin position="1658"/>
        <end position="1678"/>
    </location>
</feature>
<dbReference type="Pfam" id="PF18938">
    <property type="entry name" value="aRib"/>
    <property type="match status" value="11"/>
</dbReference>
<evidence type="ECO:0000259" key="5">
    <source>
        <dbReference type="SMART" id="SM00844"/>
    </source>
</evidence>
<dbReference type="Gene3D" id="3.10.20.890">
    <property type="match status" value="10"/>
</dbReference>
<feature type="transmembrane region" description="Helical" evidence="4">
    <location>
        <begin position="2012"/>
        <end position="2030"/>
    </location>
</feature>
<feature type="compositionally biased region" description="Basic and acidic residues" evidence="3">
    <location>
        <begin position="944"/>
        <end position="958"/>
    </location>
</feature>
<reference evidence="6 7" key="1">
    <citation type="submission" date="2023-02" db="EMBL/GenBank/DDBJ databases">
        <title>Novel Oscillospiraceae bacterial genomes.</title>
        <authorList>
            <person name="Srinivasan S."/>
            <person name="Austin M.N."/>
            <person name="Fiedler T.L."/>
            <person name="Strenk S.M."/>
            <person name="Agnew K.J."/>
            <person name="Nagana Gowda G.A."/>
            <person name="Raftery D."/>
            <person name="Beamer M.A."/>
            <person name="Achilles S.L."/>
            <person name="Wiesenfeld H.C."/>
            <person name="Fredricks D.N."/>
            <person name="Hillier S.L."/>
        </authorList>
    </citation>
    <scope>NUCLEOTIDE SEQUENCE [LARGE SCALE GENOMIC DNA]</scope>
    <source>
        <strain evidence="6 7">CHIC02 1186E3-8</strain>
    </source>
</reference>
<dbReference type="Gene3D" id="1.20.120.1850">
    <property type="entry name" value="Ebh helix bundles repeating unit (S and A modules)"/>
    <property type="match status" value="3"/>
</dbReference>
<organism evidence="6 7">
    <name type="scientific">Amygdalobacter indicium</name>
    <dbReference type="NCBI Taxonomy" id="3029272"/>
    <lineage>
        <taxon>Bacteria</taxon>
        <taxon>Bacillati</taxon>
        <taxon>Bacillota</taxon>
        <taxon>Clostridia</taxon>
        <taxon>Eubacteriales</taxon>
        <taxon>Oscillospiraceae</taxon>
        <taxon>Amygdalobacter</taxon>
    </lineage>
</organism>
<feature type="domain" description="Extracellular matrix-binding protein ebh GA module" evidence="5">
    <location>
        <begin position="975"/>
        <end position="1027"/>
    </location>
</feature>
<dbReference type="InterPro" id="IPR002988">
    <property type="entry name" value="GA_module"/>
</dbReference>
<protein>
    <recommendedName>
        <fullName evidence="5">Extracellular matrix-binding protein ebh GA module domain-containing protein</fullName>
    </recommendedName>
</protein>
<sequence>MKKKITDSNLLRKQRQAAFKKAMAMVLSTLLISGMVTPYYDSVQNVKADGVFDGRNMLYANKHSFETTNEYMDITYRVGTYEDGEFKFDPYGDWVELTYEINRKGTFWFIRNWRWFTIPENLESVQRLEFIKDGARVGFFDAQTWKSNSRFVWSSGDADFASDWNRMTGNSDTSYNNSGNTLATLGEFKQNTTTLFMDWEGRGSVKTNFVIIGKIVDRTKPLYCLAGIHQDARDLHYNRGIKLQLPPKPLLSEGYKPALPELTEVKKLGALQQDEMTKVQKALFDKQDDDFKSKLKDGQNSIKVNADGSATITYKDDSTYTVPANSLVKRYIPYSERVRLRDAADTGVLNLQNLTQEEQAAVKKAVWEANKEDALFKEACLQEDDITVDKTGKATIKYKDGSTADIPAAMLVYKKASLADQVTPWIGVTTGVKNPGQLTPDEQAKVKEVLVNVNKQNSKLQNALKEGDKSIVVNQDGTATITYKDGSQDKLTANQLVYKLPSLADTTTITPPSRIGVKNAKKLDPAEVEEVKKQIFAKNPDLKNKLKGGENGLTIDDEGGNATFVFNDDSEAIMDGKRLVYTKGQASNPGKQTYTEGSYVYQITPIKVADMNNINDNNVIDAARRFIYDNYEWAGKDPDFAKEKEEVFLTVHIGKTCSGGAALEESKCNVKLIGHHSSLYIGQGNFGPSADGVHSIKGGADHSLEIHGQKPRGYSLDDFFFSVPKDRLFYADGAAFNPDESKKDADAIIDDLKKQGLSEDDANKIKKDLQDKGNNLTQDDINKALDEANKKAEEGKKKQDNAKAKDEAQKELDKLENLDPTKKKEFEEKIKNGADPAKVREELDKAKQQDAKDKEQKDKDKLKEQQKDDAKKAIESMGDLPEAAKKKALEDIQNGGDEKAIQKVVNEAKKKNQEEEKKRKDKEALTKAKEEAEKVIDSLPNLSPDEKTQYKQKVKDATDTDGINNAVKEAKDKDAQKAKELADKKMKAQDDINNLQNLTPEEKKELNKKIGAATSEDDINNAVNEAKQKDKQKETEEQKKREQAAKDNLQAEREQAKKRIGQLDGLDQTAKAKYIGQIEAAGDSAAIWQIVDEAEKENAKKKAKAEIAKMNNLSEQERQEADSKIDNAGSADEVESILNEYRLKDDIKSALDEIEQLQYLNNKQKAKAKNLVQGSASKEELAKNLQDANELDNSMQRLDGVQKTATEKMPEDADIVTAEGLQAKKDLLEKLKEAQELLDKDKGTEKEKADVERLIKEIEDLAKKFIPGGVTAQLIKDKLQSEINKSTDIKNKTGDPTYPEASAKLKKNFEAALNEAQAAMTDPSIKDQSKIDQLAEKLKNARMALDGAIWDKLLQEIDAATQDQTKDKYKQEETTVKTALDTALQQAKDAVAKHDNDAIELNQLPSQSDINALTKKLVEARAALHGITLPDPKIKVDNKDEISDTEKAAIIAKLKEANTEINLQDVTIDNTTHKITFTFSDGTTAKEKNVSDVVVQKTDAEKANLQAPDTKVKVAHKNSLTEPEKAEILAKLQEKNPNGKIKSITVDEAADKVTVTYEDNSSNSPFKLSELADEKTMAEKAALKAPTNKVKVNDMTAISDSEKTEIENAVKTANPDTAEVKIKTVEVNQAENKVKVTYQDDSVAEMALSDAALQKTKAEKAPAVAPADKIPVDDPNTMANLKDDEIAKIKDAVFEANKEKDGVTDKDSIEVKKDENKVIVKYDDNSTSELTLNTLVRAKTDAEKKPPVAPSAEQKVGVVDVNDMTKLTPEEEQKIKDAVYEANKQDNKVQKDNITVDKAEGTVNIKYPDNSIGKVQLKDVVRERTMAESTVLDKPENKIPVYELDKLSDEEIINVIDAIKEANKDKHIAKVEIEPTTGKITVTYEDNSVNDTSLKLQDLIRRRTMAERTEIIVPNPKVLVDDDSRISDHDVERVKKSIEKANLGKNIVDITVDKEKREVTITFRDKSSRTFSLELFYGKFTYDKEEQEPWYKAYEKENGNKLGKVSKTGETAAGGGALGSIIAALAYAFTRKKRR</sequence>
<gene>
    <name evidence="6" type="ORF">PYS61_01825</name>
</gene>
<keyword evidence="4" id="KW-1133">Transmembrane helix</keyword>
<dbReference type="SMART" id="SM00844">
    <property type="entry name" value="GA"/>
    <property type="match status" value="4"/>
</dbReference>
<feature type="region of interest" description="Disordered" evidence="3">
    <location>
        <begin position="790"/>
        <end position="1060"/>
    </location>
</feature>
<dbReference type="InterPro" id="IPR044024">
    <property type="entry name" value="aRib"/>
</dbReference>
<dbReference type="Gene3D" id="1.20.5.420">
    <property type="entry name" value="Immunoglobulin FC, subunit C"/>
    <property type="match status" value="4"/>
</dbReference>
<feature type="compositionally biased region" description="Basic and acidic residues" evidence="3">
    <location>
        <begin position="790"/>
        <end position="874"/>
    </location>
</feature>
<evidence type="ECO:0000313" key="6">
    <source>
        <dbReference type="EMBL" id="WEG35932.1"/>
    </source>
</evidence>
<feature type="transmembrane region" description="Helical" evidence="4">
    <location>
        <begin position="21"/>
        <end position="40"/>
    </location>
</feature>
<dbReference type="InterPro" id="IPR020840">
    <property type="entry name" value="Extracell_matrix-bd_GA"/>
</dbReference>
<proteinExistence type="predicted"/>
<feature type="compositionally biased region" description="Basic and acidic residues" evidence="3">
    <location>
        <begin position="968"/>
        <end position="990"/>
    </location>
</feature>
<feature type="compositionally biased region" description="Basic and acidic residues" evidence="3">
    <location>
        <begin position="882"/>
        <end position="936"/>
    </location>
</feature>
<evidence type="ECO:0000256" key="2">
    <source>
        <dbReference type="SAM" id="Coils"/>
    </source>
</evidence>
<dbReference type="SUPFAM" id="SSF46997">
    <property type="entry name" value="Bacterial immunoglobulin/albumin-binding domains"/>
    <property type="match status" value="1"/>
</dbReference>
<feature type="domain" description="Extracellular matrix-binding protein ebh GA module" evidence="5">
    <location>
        <begin position="905"/>
        <end position="971"/>
    </location>
</feature>
<keyword evidence="1" id="KW-0732">Signal</keyword>
<dbReference type="EMBL" id="CP118868">
    <property type="protein sequence ID" value="WEG35932.1"/>
    <property type="molecule type" value="Genomic_DNA"/>
</dbReference>
<feature type="compositionally biased region" description="Basic and acidic residues" evidence="3">
    <location>
        <begin position="1026"/>
        <end position="1057"/>
    </location>
</feature>
<feature type="coiled-coil region" evidence="2">
    <location>
        <begin position="1218"/>
        <end position="1264"/>
    </location>
</feature>